<keyword evidence="4" id="KW-1185">Reference proteome</keyword>
<organism evidence="3 4">
    <name type="scientific">Pontibacter saemangeumensis</name>
    <dbReference type="NCBI Taxonomy" id="1084525"/>
    <lineage>
        <taxon>Bacteria</taxon>
        <taxon>Pseudomonadati</taxon>
        <taxon>Bacteroidota</taxon>
        <taxon>Cytophagia</taxon>
        <taxon>Cytophagales</taxon>
        <taxon>Hymenobacteraceae</taxon>
        <taxon>Pontibacter</taxon>
    </lineage>
</organism>
<comment type="caution">
    <text evidence="3">The sequence shown here is derived from an EMBL/GenBank/DDBJ whole genome shotgun (WGS) entry which is preliminary data.</text>
</comment>
<dbReference type="Pfam" id="PF06580">
    <property type="entry name" value="His_kinase"/>
    <property type="match status" value="1"/>
</dbReference>
<reference evidence="4" key="1">
    <citation type="journal article" date="2019" name="Int. J. Syst. Evol. Microbiol.">
        <title>The Global Catalogue of Microorganisms (GCM) 10K type strain sequencing project: providing services to taxonomists for standard genome sequencing and annotation.</title>
        <authorList>
            <consortium name="The Broad Institute Genomics Platform"/>
            <consortium name="The Broad Institute Genome Sequencing Center for Infectious Disease"/>
            <person name="Wu L."/>
            <person name="Ma J."/>
        </authorList>
    </citation>
    <scope>NUCLEOTIDE SEQUENCE [LARGE SCALE GENOMIC DNA]</scope>
    <source>
        <strain evidence="4">JCM 17926</strain>
    </source>
</reference>
<dbReference type="PANTHER" id="PTHR34220">
    <property type="entry name" value="SENSOR HISTIDINE KINASE YPDA"/>
    <property type="match status" value="1"/>
</dbReference>
<dbReference type="PANTHER" id="PTHR34220:SF7">
    <property type="entry name" value="SENSOR HISTIDINE KINASE YPDA"/>
    <property type="match status" value="1"/>
</dbReference>
<dbReference type="RefSeq" id="WP_345156478.1">
    <property type="nucleotide sequence ID" value="NZ_BAABHC010000002.1"/>
</dbReference>
<gene>
    <name evidence="3" type="ORF">GCM10023188_04050</name>
</gene>
<keyword evidence="1" id="KW-0472">Membrane</keyword>
<feature type="transmembrane region" description="Helical" evidence="1">
    <location>
        <begin position="148"/>
        <end position="166"/>
    </location>
</feature>
<feature type="transmembrane region" description="Helical" evidence="1">
    <location>
        <begin position="109"/>
        <end position="128"/>
    </location>
</feature>
<sequence>MTFISSNCIAVTPANTVAGFGNYPIKQMRYQYKSYLRKTTIAALTTVLLYYAVVFIHTGTIWNFNKGILVELIFAFFFLLALLWSHSFISKVFTSEPINSLPGSWKAPLEGMTVVISSIATCYLLYFIPYTFFFSLSSHKLILLPERIRLAYVISSVASLFFYYFVERQRNFKQLQAEHLRAEQLQKENFRAQLESLKNQVKPHFLFNSLNVLNYLIYVDQDKAATFLSQLAEVYRALLDSGDKQLVPLEQELNLANSYIYLMKTRFGDNVQFRVDVPSEYLHLQLPPTSLQMLLENAIKHNGSTSKKPLHIRIYAAGEKLVVQNNLQPRLDEVASTKVGLQNISSRYKYLSDKPVEVNQSEDSFTVALPLLDVAQYESSYS</sequence>
<evidence type="ECO:0000313" key="4">
    <source>
        <dbReference type="Proteomes" id="UP001500552"/>
    </source>
</evidence>
<dbReference type="EMBL" id="BAABHC010000002">
    <property type="protein sequence ID" value="GAA4424320.1"/>
    <property type="molecule type" value="Genomic_DNA"/>
</dbReference>
<feature type="transmembrane region" description="Helical" evidence="1">
    <location>
        <begin position="35"/>
        <end position="56"/>
    </location>
</feature>
<accession>A0ABP8L9J9</accession>
<name>A0ABP8L9J9_9BACT</name>
<feature type="domain" description="Signal transduction histidine kinase internal region" evidence="2">
    <location>
        <begin position="192"/>
        <end position="270"/>
    </location>
</feature>
<evidence type="ECO:0000256" key="1">
    <source>
        <dbReference type="SAM" id="Phobius"/>
    </source>
</evidence>
<dbReference type="InterPro" id="IPR010559">
    <property type="entry name" value="Sig_transdc_His_kin_internal"/>
</dbReference>
<dbReference type="Proteomes" id="UP001500552">
    <property type="component" value="Unassembled WGS sequence"/>
</dbReference>
<proteinExistence type="predicted"/>
<feature type="transmembrane region" description="Helical" evidence="1">
    <location>
        <begin position="68"/>
        <end position="89"/>
    </location>
</feature>
<keyword evidence="1" id="KW-0812">Transmembrane</keyword>
<evidence type="ECO:0000259" key="2">
    <source>
        <dbReference type="Pfam" id="PF06580"/>
    </source>
</evidence>
<dbReference type="InterPro" id="IPR050640">
    <property type="entry name" value="Bact_2-comp_sensor_kinase"/>
</dbReference>
<keyword evidence="1" id="KW-1133">Transmembrane helix</keyword>
<protein>
    <recommendedName>
        <fullName evidence="2">Signal transduction histidine kinase internal region domain-containing protein</fullName>
    </recommendedName>
</protein>
<evidence type="ECO:0000313" key="3">
    <source>
        <dbReference type="EMBL" id="GAA4424320.1"/>
    </source>
</evidence>